<dbReference type="Pfam" id="PF25968">
    <property type="entry name" value="CALS1"/>
    <property type="match status" value="1"/>
</dbReference>
<dbReference type="Proteomes" id="UP000554482">
    <property type="component" value="Unassembled WGS sequence"/>
</dbReference>
<dbReference type="GO" id="GO:0006075">
    <property type="term" value="P:(1-&gt;3)-beta-D-glucan biosynthetic process"/>
    <property type="evidence" value="ECO:0007669"/>
    <property type="project" value="InterPro"/>
</dbReference>
<organism evidence="3 4">
    <name type="scientific">Thalictrum thalictroides</name>
    <name type="common">Rue-anemone</name>
    <name type="synonym">Anemone thalictroides</name>
    <dbReference type="NCBI Taxonomy" id="46969"/>
    <lineage>
        <taxon>Eukaryota</taxon>
        <taxon>Viridiplantae</taxon>
        <taxon>Streptophyta</taxon>
        <taxon>Embryophyta</taxon>
        <taxon>Tracheophyta</taxon>
        <taxon>Spermatophyta</taxon>
        <taxon>Magnoliopsida</taxon>
        <taxon>Ranunculales</taxon>
        <taxon>Ranunculaceae</taxon>
        <taxon>Thalictroideae</taxon>
        <taxon>Thalictrum</taxon>
    </lineage>
</organism>
<protein>
    <submittedName>
        <fullName evidence="3">Callose synthase</fullName>
    </submittedName>
</protein>
<keyword evidence="4" id="KW-1185">Reference proteome</keyword>
<name>A0A7J6WIZ9_THATH</name>
<dbReference type="GO" id="GO:0005886">
    <property type="term" value="C:plasma membrane"/>
    <property type="evidence" value="ECO:0007669"/>
    <property type="project" value="TreeGrafter"/>
</dbReference>
<proteinExistence type="predicted"/>
<dbReference type="InterPro" id="IPR003440">
    <property type="entry name" value="Glyco_trans_48_dom"/>
</dbReference>
<feature type="non-terminal residue" evidence="3">
    <location>
        <position position="326"/>
    </location>
</feature>
<evidence type="ECO:0000259" key="1">
    <source>
        <dbReference type="Pfam" id="PF02364"/>
    </source>
</evidence>
<dbReference type="InterPro" id="IPR058851">
    <property type="entry name" value="CALS1_helical"/>
</dbReference>
<dbReference type="EMBL" id="JABWDY010015317">
    <property type="protein sequence ID" value="KAF5196943.1"/>
    <property type="molecule type" value="Genomic_DNA"/>
</dbReference>
<dbReference type="Pfam" id="PF02364">
    <property type="entry name" value="Glucan_synthase"/>
    <property type="match status" value="1"/>
</dbReference>
<evidence type="ECO:0000259" key="2">
    <source>
        <dbReference type="Pfam" id="PF25968"/>
    </source>
</evidence>
<reference evidence="3 4" key="1">
    <citation type="submission" date="2020-06" db="EMBL/GenBank/DDBJ databases">
        <title>Transcriptomic and genomic resources for Thalictrum thalictroides and T. hernandezii: Facilitating candidate gene discovery in an emerging model plant lineage.</title>
        <authorList>
            <person name="Arias T."/>
            <person name="Riano-Pachon D.M."/>
            <person name="Di Stilio V.S."/>
        </authorList>
    </citation>
    <scope>NUCLEOTIDE SEQUENCE [LARGE SCALE GENOMIC DNA]</scope>
    <source>
        <strain evidence="4">cv. WT478/WT964</strain>
        <tissue evidence="3">Leaves</tissue>
    </source>
</reference>
<dbReference type="PANTHER" id="PTHR12741">
    <property type="entry name" value="LYST-INTERACTING PROTEIN LIP5 DOPAMINE RESPONSIVE PROTEIN DRG-1"/>
    <property type="match status" value="1"/>
</dbReference>
<evidence type="ECO:0000313" key="3">
    <source>
        <dbReference type="EMBL" id="KAF5196943.1"/>
    </source>
</evidence>
<gene>
    <name evidence="3" type="ORF">FRX31_013470</name>
</gene>
<dbReference type="PANTHER" id="PTHR12741:SF16">
    <property type="entry name" value="CALLOSE SYNTHASE 7"/>
    <property type="match status" value="1"/>
</dbReference>
<evidence type="ECO:0000313" key="4">
    <source>
        <dbReference type="Proteomes" id="UP000554482"/>
    </source>
</evidence>
<dbReference type="OrthoDB" id="1880850at2759"/>
<dbReference type="GO" id="GO:0000148">
    <property type="term" value="C:1,3-beta-D-glucan synthase complex"/>
    <property type="evidence" value="ECO:0007669"/>
    <property type="project" value="InterPro"/>
</dbReference>
<comment type="caution">
    <text evidence="3">The sequence shown here is derived from an EMBL/GenBank/DDBJ whole genome shotgun (WGS) entry which is preliminary data.</text>
</comment>
<dbReference type="GO" id="GO:0003843">
    <property type="term" value="F:1,3-beta-D-glucan synthase activity"/>
    <property type="evidence" value="ECO:0007669"/>
    <property type="project" value="InterPro"/>
</dbReference>
<feature type="non-terminal residue" evidence="3">
    <location>
        <position position="1"/>
    </location>
</feature>
<accession>A0A7J6WIZ9</accession>
<feature type="domain" description="Glycosyl transferase 48" evidence="1">
    <location>
        <begin position="256"/>
        <end position="326"/>
    </location>
</feature>
<dbReference type="AlphaFoldDB" id="A0A7J6WIZ9"/>
<sequence length="326" mass="38254">DETRQRKNIAKFSQVWNEFIICLRTEDLISNREKDLLLVPYSSGDISVVQWPPFLLASKIPIALDMAKDIKGKEDAYLFNKINGTDYMYSAVIECYETLRDILNGLLVDHEDKAIVRQICLEVEASIEQKRFLNDFRMSELPQLNNKLEKLLSLLKSDHLEKLLSQLKRDHDGIENYKAQIVNVLQDIMEIITQDVMTNGHIILQNSHQHKQDNQNEKKEERFQKLNLDLTKNRAWMEKVVRLHLLLTVKESAINVPMNLDARRRITFFTNSLFMNMPSAPKVRNMLSFSVLTPYYKEDVLYSEEELNKENEDGISILFYLQRIYP</sequence>
<feature type="domain" description="Callose synthase helical" evidence="2">
    <location>
        <begin position="52"/>
        <end position="249"/>
    </location>
</feature>